<dbReference type="InterPro" id="IPR036371">
    <property type="entry name" value="TPK_B1-bd_sf"/>
</dbReference>
<proteinExistence type="predicted"/>
<gene>
    <name evidence="6" type="ORF">LSH36_33g04044</name>
</gene>
<name>A0AAD9NFR3_9ANNE</name>
<dbReference type="PANTHER" id="PTHR13622">
    <property type="entry name" value="THIAMIN PYROPHOSPHOKINASE"/>
    <property type="match status" value="1"/>
</dbReference>
<keyword evidence="4" id="KW-0067">ATP-binding</keyword>
<keyword evidence="3" id="KW-0418">Kinase</keyword>
<protein>
    <recommendedName>
        <fullName evidence="5">Thiamin pyrophosphokinase thiamin-binding domain-containing protein</fullName>
    </recommendedName>
</protein>
<evidence type="ECO:0000256" key="2">
    <source>
        <dbReference type="ARBA" id="ARBA00022741"/>
    </source>
</evidence>
<dbReference type="NCBIfam" id="TIGR01378">
    <property type="entry name" value="thi_PPkinase"/>
    <property type="match status" value="1"/>
</dbReference>
<evidence type="ECO:0000259" key="5">
    <source>
        <dbReference type="SMART" id="SM00983"/>
    </source>
</evidence>
<dbReference type="Gene3D" id="3.40.50.10240">
    <property type="entry name" value="Thiamin pyrophosphokinase, catalytic domain"/>
    <property type="match status" value="1"/>
</dbReference>
<dbReference type="SUPFAM" id="SSF63999">
    <property type="entry name" value="Thiamin pyrophosphokinase, catalytic domain"/>
    <property type="match status" value="1"/>
</dbReference>
<evidence type="ECO:0000256" key="4">
    <source>
        <dbReference type="ARBA" id="ARBA00022840"/>
    </source>
</evidence>
<dbReference type="CDD" id="cd07995">
    <property type="entry name" value="TPK"/>
    <property type="match status" value="1"/>
</dbReference>
<reference evidence="6" key="1">
    <citation type="journal article" date="2023" name="Mol. Biol. Evol.">
        <title>Third-Generation Sequencing Reveals the Adaptive Role of the Epigenome in Three Deep-Sea Polychaetes.</title>
        <authorList>
            <person name="Perez M."/>
            <person name="Aroh O."/>
            <person name="Sun Y."/>
            <person name="Lan Y."/>
            <person name="Juniper S.K."/>
            <person name="Young C.R."/>
            <person name="Angers B."/>
            <person name="Qian P.Y."/>
        </authorList>
    </citation>
    <scope>NUCLEOTIDE SEQUENCE</scope>
    <source>
        <strain evidence="6">P08H-3</strain>
    </source>
</reference>
<dbReference type="GO" id="GO:0016301">
    <property type="term" value="F:kinase activity"/>
    <property type="evidence" value="ECO:0007669"/>
    <property type="project" value="UniProtKB-KW"/>
</dbReference>
<dbReference type="Gene3D" id="2.60.120.320">
    <property type="entry name" value="Thiamin pyrophosphokinase, thiamin-binding domain"/>
    <property type="match status" value="1"/>
</dbReference>
<dbReference type="PANTHER" id="PTHR13622:SF8">
    <property type="entry name" value="THIAMIN PYROPHOSPHOKINASE 1"/>
    <property type="match status" value="1"/>
</dbReference>
<sequence length="248" mass="28330">MDDLVIWQPFMCLENPDKKNIVLIKLNRPFVGDEKMFTILWKKACLKAVVDGGINELYNCPDLVTDQFIPDFISGDFDSAKPEVLEYYRKKDVELIPTPDQNETDFTKALRIVCDKLNRTQVQVACICTHVSFDGRFDHVLANINTLYEAYTMTDLPLYLICGQLVSFLIQKGRCLVQTGSQQRDRWCCLVPIGEPCHCVTTTGLKYNLDHQCLQFGKLISSSNFCVDETVTVETDNFLLMIIGFKDD</sequence>
<evidence type="ECO:0000313" key="6">
    <source>
        <dbReference type="EMBL" id="KAK2166943.1"/>
    </source>
</evidence>
<dbReference type="SUPFAM" id="SSF63862">
    <property type="entry name" value="Thiamin pyrophosphokinase, substrate-binding domain"/>
    <property type="match status" value="1"/>
</dbReference>
<dbReference type="FunFam" id="2.60.120.320:FF:000001">
    <property type="entry name" value="Thiamine pyrophosphokinase"/>
    <property type="match status" value="1"/>
</dbReference>
<dbReference type="Pfam" id="PF04263">
    <property type="entry name" value="TPK_catalytic"/>
    <property type="match status" value="1"/>
</dbReference>
<dbReference type="GO" id="GO:0005524">
    <property type="term" value="F:ATP binding"/>
    <property type="evidence" value="ECO:0007669"/>
    <property type="project" value="UniProtKB-KW"/>
</dbReference>
<dbReference type="FunFam" id="3.40.50.10240:FF:000006">
    <property type="entry name" value="Thiamin pyrophosphokinase 1"/>
    <property type="match status" value="1"/>
</dbReference>
<dbReference type="InterPro" id="IPR006282">
    <property type="entry name" value="Thi_PPkinase"/>
</dbReference>
<dbReference type="InterPro" id="IPR007371">
    <property type="entry name" value="TPK_catalytic"/>
</dbReference>
<dbReference type="GO" id="GO:0009229">
    <property type="term" value="P:thiamine diphosphate biosynthetic process"/>
    <property type="evidence" value="ECO:0007669"/>
    <property type="project" value="InterPro"/>
</dbReference>
<keyword evidence="7" id="KW-1185">Reference proteome</keyword>
<dbReference type="AlphaFoldDB" id="A0AAD9NFR3"/>
<dbReference type="SMART" id="SM00983">
    <property type="entry name" value="TPK_B1_binding"/>
    <property type="match status" value="1"/>
</dbReference>
<dbReference type="GO" id="GO:0030975">
    <property type="term" value="F:thiamine binding"/>
    <property type="evidence" value="ECO:0007669"/>
    <property type="project" value="InterPro"/>
</dbReference>
<evidence type="ECO:0000313" key="7">
    <source>
        <dbReference type="Proteomes" id="UP001208570"/>
    </source>
</evidence>
<dbReference type="InterPro" id="IPR007373">
    <property type="entry name" value="Thiamin_PyroPKinase_B1-bd"/>
</dbReference>
<dbReference type="GO" id="GO:0004788">
    <property type="term" value="F:thiamine diphosphokinase activity"/>
    <property type="evidence" value="ECO:0007669"/>
    <property type="project" value="InterPro"/>
</dbReference>
<feature type="domain" description="Thiamin pyrophosphokinase thiamin-binding" evidence="5">
    <location>
        <begin position="173"/>
        <end position="239"/>
    </location>
</feature>
<dbReference type="Proteomes" id="UP001208570">
    <property type="component" value="Unassembled WGS sequence"/>
</dbReference>
<evidence type="ECO:0000256" key="1">
    <source>
        <dbReference type="ARBA" id="ARBA00022679"/>
    </source>
</evidence>
<accession>A0AAD9NFR3</accession>
<keyword evidence="1" id="KW-0808">Transferase</keyword>
<dbReference type="InterPro" id="IPR036759">
    <property type="entry name" value="TPK_catalytic_sf"/>
</dbReference>
<dbReference type="GO" id="GO:0006772">
    <property type="term" value="P:thiamine metabolic process"/>
    <property type="evidence" value="ECO:0007669"/>
    <property type="project" value="InterPro"/>
</dbReference>
<organism evidence="6 7">
    <name type="scientific">Paralvinella palmiformis</name>
    <dbReference type="NCBI Taxonomy" id="53620"/>
    <lineage>
        <taxon>Eukaryota</taxon>
        <taxon>Metazoa</taxon>
        <taxon>Spiralia</taxon>
        <taxon>Lophotrochozoa</taxon>
        <taxon>Annelida</taxon>
        <taxon>Polychaeta</taxon>
        <taxon>Sedentaria</taxon>
        <taxon>Canalipalpata</taxon>
        <taxon>Terebellida</taxon>
        <taxon>Terebelliformia</taxon>
        <taxon>Alvinellidae</taxon>
        <taxon>Paralvinella</taxon>
    </lineage>
</organism>
<dbReference type="EMBL" id="JAODUP010000033">
    <property type="protein sequence ID" value="KAK2166943.1"/>
    <property type="molecule type" value="Genomic_DNA"/>
</dbReference>
<dbReference type="Pfam" id="PF04265">
    <property type="entry name" value="TPK_B1_binding"/>
    <property type="match status" value="1"/>
</dbReference>
<evidence type="ECO:0000256" key="3">
    <source>
        <dbReference type="ARBA" id="ARBA00022777"/>
    </source>
</evidence>
<comment type="caution">
    <text evidence="6">The sequence shown here is derived from an EMBL/GenBank/DDBJ whole genome shotgun (WGS) entry which is preliminary data.</text>
</comment>
<keyword evidence="2" id="KW-0547">Nucleotide-binding</keyword>